<reference evidence="2 3" key="1">
    <citation type="journal article" date="2019" name="Nat. Ecol. Evol.">
        <title>Megaphylogeny resolves global patterns of mushroom evolution.</title>
        <authorList>
            <person name="Varga T."/>
            <person name="Krizsan K."/>
            <person name="Foldi C."/>
            <person name="Dima B."/>
            <person name="Sanchez-Garcia M."/>
            <person name="Sanchez-Ramirez S."/>
            <person name="Szollosi G.J."/>
            <person name="Szarkandi J.G."/>
            <person name="Papp V."/>
            <person name="Albert L."/>
            <person name="Andreopoulos W."/>
            <person name="Angelini C."/>
            <person name="Antonin V."/>
            <person name="Barry K.W."/>
            <person name="Bougher N.L."/>
            <person name="Buchanan P."/>
            <person name="Buyck B."/>
            <person name="Bense V."/>
            <person name="Catcheside P."/>
            <person name="Chovatia M."/>
            <person name="Cooper J."/>
            <person name="Damon W."/>
            <person name="Desjardin D."/>
            <person name="Finy P."/>
            <person name="Geml J."/>
            <person name="Haridas S."/>
            <person name="Hughes K."/>
            <person name="Justo A."/>
            <person name="Karasinski D."/>
            <person name="Kautmanova I."/>
            <person name="Kiss B."/>
            <person name="Kocsube S."/>
            <person name="Kotiranta H."/>
            <person name="LaButti K.M."/>
            <person name="Lechner B.E."/>
            <person name="Liimatainen K."/>
            <person name="Lipzen A."/>
            <person name="Lukacs Z."/>
            <person name="Mihaltcheva S."/>
            <person name="Morgado L.N."/>
            <person name="Niskanen T."/>
            <person name="Noordeloos M.E."/>
            <person name="Ohm R.A."/>
            <person name="Ortiz-Santana B."/>
            <person name="Ovrebo C."/>
            <person name="Racz N."/>
            <person name="Riley R."/>
            <person name="Savchenko A."/>
            <person name="Shiryaev A."/>
            <person name="Soop K."/>
            <person name="Spirin V."/>
            <person name="Szebenyi C."/>
            <person name="Tomsovsky M."/>
            <person name="Tulloss R.E."/>
            <person name="Uehling J."/>
            <person name="Grigoriev I.V."/>
            <person name="Vagvolgyi C."/>
            <person name="Papp T."/>
            <person name="Martin F.M."/>
            <person name="Miettinen O."/>
            <person name="Hibbett D.S."/>
            <person name="Nagy L.G."/>
        </authorList>
    </citation>
    <scope>NUCLEOTIDE SEQUENCE [LARGE SCALE GENOMIC DNA]</scope>
    <source>
        <strain evidence="2 3">HHB13444</strain>
    </source>
</reference>
<protein>
    <submittedName>
        <fullName evidence="2">Uncharacterized protein</fullName>
    </submittedName>
</protein>
<proteinExistence type="predicted"/>
<organism evidence="2 3">
    <name type="scientific">Polyporus arcularius HHB13444</name>
    <dbReference type="NCBI Taxonomy" id="1314778"/>
    <lineage>
        <taxon>Eukaryota</taxon>
        <taxon>Fungi</taxon>
        <taxon>Dikarya</taxon>
        <taxon>Basidiomycota</taxon>
        <taxon>Agaricomycotina</taxon>
        <taxon>Agaricomycetes</taxon>
        <taxon>Polyporales</taxon>
        <taxon>Polyporaceae</taxon>
        <taxon>Polyporus</taxon>
    </lineage>
</organism>
<accession>A0A5C3PCB3</accession>
<evidence type="ECO:0000313" key="2">
    <source>
        <dbReference type="EMBL" id="TFK86942.1"/>
    </source>
</evidence>
<feature type="compositionally biased region" description="Polar residues" evidence="1">
    <location>
        <begin position="45"/>
        <end position="54"/>
    </location>
</feature>
<sequence>MTEEESQAPPTLPAFPTPVRHIGEVAPTSQTYERELNWPPAGSGSDCQQSSRTTRAGDRWNCSVWFMKAERWQALSMTEDGKTQYEYREPRGPAQQSFEAMAEALKVRAEPVAPRLSAMLLAAWIVDH</sequence>
<dbReference type="EMBL" id="ML211176">
    <property type="protein sequence ID" value="TFK86942.1"/>
    <property type="molecule type" value="Genomic_DNA"/>
</dbReference>
<evidence type="ECO:0000256" key="1">
    <source>
        <dbReference type="SAM" id="MobiDB-lite"/>
    </source>
</evidence>
<gene>
    <name evidence="2" type="ORF">K466DRAFT_599922</name>
</gene>
<dbReference type="InParanoid" id="A0A5C3PCB3"/>
<keyword evidence="3" id="KW-1185">Reference proteome</keyword>
<dbReference type="Proteomes" id="UP000308197">
    <property type="component" value="Unassembled WGS sequence"/>
</dbReference>
<dbReference type="AlphaFoldDB" id="A0A5C3PCB3"/>
<feature type="region of interest" description="Disordered" evidence="1">
    <location>
        <begin position="35"/>
        <end position="56"/>
    </location>
</feature>
<evidence type="ECO:0000313" key="3">
    <source>
        <dbReference type="Proteomes" id="UP000308197"/>
    </source>
</evidence>
<name>A0A5C3PCB3_9APHY</name>